<evidence type="ECO:0000256" key="2">
    <source>
        <dbReference type="ARBA" id="ARBA00004236"/>
    </source>
</evidence>
<feature type="transmembrane region" description="Helical" evidence="7">
    <location>
        <begin position="444"/>
        <end position="463"/>
    </location>
</feature>
<feature type="region of interest" description="Disordered" evidence="6">
    <location>
        <begin position="472"/>
        <end position="495"/>
    </location>
</feature>
<evidence type="ECO:0000256" key="1">
    <source>
        <dbReference type="ARBA" id="ARBA00004141"/>
    </source>
</evidence>
<feature type="transmembrane region" description="Helical" evidence="7">
    <location>
        <begin position="353"/>
        <end position="371"/>
    </location>
</feature>
<dbReference type="InterPro" id="IPR011701">
    <property type="entry name" value="MFS"/>
</dbReference>
<dbReference type="Pfam" id="PF07690">
    <property type="entry name" value="MFS_1"/>
    <property type="match status" value="1"/>
</dbReference>
<feature type="transmembrane region" description="Helical" evidence="7">
    <location>
        <begin position="284"/>
        <end position="311"/>
    </location>
</feature>
<feature type="transmembrane region" description="Helical" evidence="7">
    <location>
        <begin position="205"/>
        <end position="226"/>
    </location>
</feature>
<evidence type="ECO:0000256" key="6">
    <source>
        <dbReference type="SAM" id="MobiDB-lite"/>
    </source>
</evidence>
<evidence type="ECO:0000313" key="9">
    <source>
        <dbReference type="Proteomes" id="UP001165060"/>
    </source>
</evidence>
<sequence>MGMSYTLIPAANTTVVAWRITGDYSIICGGNKYPTADDDDPASARSRADDEDEVCSDASATAQSLNAYSDMGKNILCFLFNSYLGSYSDRYGRKALLALGVFLQVLPILVFAGQRLLMTRVEHADPLPDPESDLVRAVLILPTLYFVVNALTGVVSFQALLLAAATDVVPPGRGRAAAFGVILSIFMLGIAFSPFVVELLDTPDIAVVAASVWGCVGVPLYMVFFFRETVSPRAAFEAKLRHEDELALSASKASGASPPTPLRAAAGRALAPFMCMKILMRSRLFVVLTALIVFTGMANEASQTMLLYYVVAPPLKFTDDDNAQLMLMIGITGIAANFILLGPSVRFFGERRTLLVSCIAGSIHTVIYALATTKREIFIGGSIVCLTMFSFPTLSAIKANNASESEQGVLQGAVFAVKSLAAAVGPSIFAAIYKATKDGPIHGFAWFVGATLFLIAVPLTYMLDEKKANSNYGTHAEREKEGGGGGGGGGGADESTLSEKLLRVDAGAEDQLRPSSVV</sequence>
<feature type="transmembrane region" description="Helical" evidence="7">
    <location>
        <begin position="176"/>
        <end position="193"/>
    </location>
</feature>
<feature type="transmembrane region" description="Helical" evidence="7">
    <location>
        <begin position="96"/>
        <end position="117"/>
    </location>
</feature>
<evidence type="ECO:0000256" key="5">
    <source>
        <dbReference type="ARBA" id="ARBA00023136"/>
    </source>
</evidence>
<keyword evidence="9" id="KW-1185">Reference proteome</keyword>
<feature type="transmembrane region" description="Helical" evidence="7">
    <location>
        <begin position="137"/>
        <end position="164"/>
    </location>
</feature>
<dbReference type="PANTHER" id="PTHR23507:SF1">
    <property type="entry name" value="FI18259P1-RELATED"/>
    <property type="match status" value="1"/>
</dbReference>
<name>A0ABQ6MP08_9STRA</name>
<gene>
    <name evidence="8" type="ORF">TeGR_g8288</name>
</gene>
<dbReference type="InterPro" id="IPR001958">
    <property type="entry name" value="Tet-R_TetA/multi-R_MdtG-like"/>
</dbReference>
<proteinExistence type="predicted"/>
<feature type="transmembrane region" description="Helical" evidence="7">
    <location>
        <begin position="323"/>
        <end position="341"/>
    </location>
</feature>
<feature type="transmembrane region" description="Helical" evidence="7">
    <location>
        <begin position="377"/>
        <end position="397"/>
    </location>
</feature>
<keyword evidence="4 7" id="KW-1133">Transmembrane helix</keyword>
<accession>A0ABQ6MP08</accession>
<dbReference type="EMBL" id="BRYB01000440">
    <property type="protein sequence ID" value="GMI30083.1"/>
    <property type="molecule type" value="Genomic_DNA"/>
</dbReference>
<evidence type="ECO:0000256" key="7">
    <source>
        <dbReference type="SAM" id="Phobius"/>
    </source>
</evidence>
<feature type="transmembrane region" description="Helical" evidence="7">
    <location>
        <begin position="409"/>
        <end position="432"/>
    </location>
</feature>
<protein>
    <submittedName>
        <fullName evidence="8">Uncharacterized protein</fullName>
    </submittedName>
</protein>
<comment type="caution">
    <text evidence="8">The sequence shown here is derived from an EMBL/GenBank/DDBJ whole genome shotgun (WGS) entry which is preliminary data.</text>
</comment>
<feature type="compositionally biased region" description="Gly residues" evidence="6">
    <location>
        <begin position="483"/>
        <end position="492"/>
    </location>
</feature>
<dbReference type="SUPFAM" id="SSF103473">
    <property type="entry name" value="MFS general substrate transporter"/>
    <property type="match status" value="1"/>
</dbReference>
<dbReference type="Gene3D" id="1.20.1250.20">
    <property type="entry name" value="MFS general substrate transporter like domains"/>
    <property type="match status" value="1"/>
</dbReference>
<reference evidence="8 9" key="1">
    <citation type="journal article" date="2023" name="Commun. Biol.">
        <title>Genome analysis of Parmales, the sister group of diatoms, reveals the evolutionary specialization of diatoms from phago-mixotrophs to photoautotrophs.</title>
        <authorList>
            <person name="Ban H."/>
            <person name="Sato S."/>
            <person name="Yoshikawa S."/>
            <person name="Yamada K."/>
            <person name="Nakamura Y."/>
            <person name="Ichinomiya M."/>
            <person name="Sato N."/>
            <person name="Blanc-Mathieu R."/>
            <person name="Endo H."/>
            <person name="Kuwata A."/>
            <person name="Ogata H."/>
        </authorList>
    </citation>
    <scope>NUCLEOTIDE SEQUENCE [LARGE SCALE GENOMIC DNA]</scope>
</reference>
<dbReference type="InterPro" id="IPR036259">
    <property type="entry name" value="MFS_trans_sf"/>
</dbReference>
<comment type="subcellular location">
    <subcellularLocation>
        <location evidence="2">Cell membrane</location>
    </subcellularLocation>
    <subcellularLocation>
        <location evidence="1">Membrane</location>
        <topology evidence="1">Multi-pass membrane protein</topology>
    </subcellularLocation>
</comment>
<keyword evidence="3 7" id="KW-0812">Transmembrane</keyword>
<organism evidence="8 9">
    <name type="scientific">Tetraparma gracilis</name>
    <dbReference type="NCBI Taxonomy" id="2962635"/>
    <lineage>
        <taxon>Eukaryota</taxon>
        <taxon>Sar</taxon>
        <taxon>Stramenopiles</taxon>
        <taxon>Ochrophyta</taxon>
        <taxon>Bolidophyceae</taxon>
        <taxon>Parmales</taxon>
        <taxon>Triparmaceae</taxon>
        <taxon>Tetraparma</taxon>
    </lineage>
</organism>
<dbReference type="PRINTS" id="PR01035">
    <property type="entry name" value="TCRTETA"/>
</dbReference>
<evidence type="ECO:0000256" key="4">
    <source>
        <dbReference type="ARBA" id="ARBA00022989"/>
    </source>
</evidence>
<evidence type="ECO:0000313" key="8">
    <source>
        <dbReference type="EMBL" id="GMI30083.1"/>
    </source>
</evidence>
<keyword evidence="5 7" id="KW-0472">Membrane</keyword>
<dbReference type="Proteomes" id="UP001165060">
    <property type="component" value="Unassembled WGS sequence"/>
</dbReference>
<dbReference type="PANTHER" id="PTHR23507">
    <property type="entry name" value="ZGC:174356"/>
    <property type="match status" value="1"/>
</dbReference>
<evidence type="ECO:0000256" key="3">
    <source>
        <dbReference type="ARBA" id="ARBA00022692"/>
    </source>
</evidence>